<evidence type="ECO:0000256" key="8">
    <source>
        <dbReference type="ARBA" id="ARBA00023157"/>
    </source>
</evidence>
<keyword evidence="7" id="KW-0865">Zymogen</keyword>
<evidence type="ECO:0000256" key="6">
    <source>
        <dbReference type="ARBA" id="ARBA00022825"/>
    </source>
</evidence>
<dbReference type="InterPro" id="IPR033116">
    <property type="entry name" value="TRYPSIN_SER"/>
</dbReference>
<dbReference type="PROSITE" id="PS00135">
    <property type="entry name" value="TRYPSIN_SER"/>
    <property type="match status" value="1"/>
</dbReference>
<accession>A0A167E593</accession>
<keyword evidence="8" id="KW-1015">Disulfide bond</keyword>
<dbReference type="Gene3D" id="2.60.40.10">
    <property type="entry name" value="Immunoglobulins"/>
    <property type="match status" value="2"/>
</dbReference>
<dbReference type="InterPro" id="IPR001254">
    <property type="entry name" value="Trypsin_dom"/>
</dbReference>
<dbReference type="InterPro" id="IPR018114">
    <property type="entry name" value="TRYPSIN_HIS"/>
</dbReference>
<dbReference type="AlphaFoldDB" id="A0A167E593"/>
<dbReference type="Pfam" id="PF17963">
    <property type="entry name" value="Big_9"/>
    <property type="match status" value="1"/>
</dbReference>
<dbReference type="InterPro" id="IPR001314">
    <property type="entry name" value="Peptidase_S1A"/>
</dbReference>
<evidence type="ECO:0000256" key="4">
    <source>
        <dbReference type="ARBA" id="ARBA00022729"/>
    </source>
</evidence>
<comment type="subcellular location">
    <subcellularLocation>
        <location evidence="1">Secreted</location>
    </subcellularLocation>
</comment>
<dbReference type="Proteomes" id="UP000076503">
    <property type="component" value="Unassembled WGS sequence"/>
</dbReference>
<evidence type="ECO:0000259" key="10">
    <source>
        <dbReference type="PROSITE" id="PS50240"/>
    </source>
</evidence>
<dbReference type="PRINTS" id="PR00722">
    <property type="entry name" value="CHYMOTRYPSIN"/>
</dbReference>
<keyword evidence="3 9" id="KW-0645">Protease</keyword>
<dbReference type="InterPro" id="IPR009003">
    <property type="entry name" value="Peptidase_S1_PA"/>
</dbReference>
<dbReference type="PATRIC" id="fig|1365251.3.peg.2716"/>
<evidence type="ECO:0000259" key="11">
    <source>
        <dbReference type="PROSITE" id="PS50835"/>
    </source>
</evidence>
<dbReference type="PANTHER" id="PTHR24252:SF7">
    <property type="entry name" value="HYALIN"/>
    <property type="match status" value="1"/>
</dbReference>
<proteinExistence type="predicted"/>
<evidence type="ECO:0000256" key="1">
    <source>
        <dbReference type="ARBA" id="ARBA00004613"/>
    </source>
</evidence>
<protein>
    <recommendedName>
        <fullName evidence="14">Peptidase S1 domain-containing protein</fullName>
    </recommendedName>
</protein>
<sequence>MFKNYLRVMILTTITLPVVGQSAEKNQPLTKTKITTPPPSYYDMSPRIVGGEESTPFSYPFIGSLQRNGRHWCGVSFIGDNKALTAAHCVDDGAVSEYQVKFEGHDLSNETQWQTYQVTRIISHEQYDYSFWNNNDIAVLELDRPVENITPIQLADHNVKSELNDGDTLKVIGWGRLGLGGESPEKLQEVDLQYVPNDICNDIDHHNGSISDTMMCTGVPEGDKSPCHGDSGGPLMVDRNGKWVQVGVVSWGVGCGAPNRPGVFADVSSLLLWTHINAFDFGFGPISQQQQLYINDSSSETIFTPFKNTLQSPLFLSNVTLTESPDSLNNTPENVSIVRQDCANTTLDAKQQCDIAIQIQDHKQYGNYNIDVEVGNSDSSTQTISGNFNYYKTSKFDENINEHLASSESIQWITGGDAKWYTGTTDDNINALFSGDINDSEQTFVVAKLNNQRISEFNFDYLLSSESCCDHITVFHNGKQLTLDSYNDETFRNISITLTEEQNEIAIHYTKDLSVSSGTDNITIKNITTTFINSEPTAIVENTKIKVRSELDFTLDASLSFDKNGDELAYQWIDLAKPEEVISTSALVSLTADKVDSDTIKTYQVTVRDEYDAISTAQVTVNTIANQVPIIELAQDTIHVRSEMELTLDASASVDPESDALTFSWVKLANQDVVVGDESVTIVKADKVTQDSTVIYQLTVTDSFGASSSAQVNAIIAKNNAPQVSIVSEAQNVSAGEKVLITSIASDLEGDELTYTWTQTAGKEVTLPENTDQLSFTAPEVTKDETLTFVLTVKDAFGLSHSQEVSITVKAPVVQESSAEPVKIEAEKSSGSLGSFSLLMIALITVIRRVTAKKAL</sequence>
<dbReference type="PANTHER" id="PTHR24252">
    <property type="entry name" value="ACROSIN-RELATED"/>
    <property type="match status" value="1"/>
</dbReference>
<keyword evidence="4" id="KW-0732">Signal</keyword>
<keyword evidence="6 9" id="KW-0720">Serine protease</keyword>
<dbReference type="GO" id="GO:0006508">
    <property type="term" value="P:proteolysis"/>
    <property type="evidence" value="ECO:0007669"/>
    <property type="project" value="UniProtKB-KW"/>
</dbReference>
<evidence type="ECO:0000256" key="7">
    <source>
        <dbReference type="ARBA" id="ARBA00023145"/>
    </source>
</evidence>
<dbReference type="SMART" id="SM00020">
    <property type="entry name" value="Tryp_SPc"/>
    <property type="match status" value="1"/>
</dbReference>
<dbReference type="Gene3D" id="2.40.10.10">
    <property type="entry name" value="Trypsin-like serine proteases"/>
    <property type="match status" value="1"/>
</dbReference>
<dbReference type="InterPro" id="IPR043504">
    <property type="entry name" value="Peptidase_S1_PA_chymotrypsin"/>
</dbReference>
<evidence type="ECO:0000256" key="9">
    <source>
        <dbReference type="RuleBase" id="RU363034"/>
    </source>
</evidence>
<dbReference type="InterPro" id="IPR013783">
    <property type="entry name" value="Ig-like_fold"/>
</dbReference>
<dbReference type="Gene3D" id="2.60.40.3010">
    <property type="match status" value="1"/>
</dbReference>
<evidence type="ECO:0000256" key="5">
    <source>
        <dbReference type="ARBA" id="ARBA00022801"/>
    </source>
</evidence>
<feature type="domain" description="Ig-like" evidence="11">
    <location>
        <begin position="722"/>
        <end position="808"/>
    </location>
</feature>
<dbReference type="PROSITE" id="PS50835">
    <property type="entry name" value="IG_LIKE"/>
    <property type="match status" value="1"/>
</dbReference>
<dbReference type="PROSITE" id="PS50240">
    <property type="entry name" value="TRYPSIN_DOM"/>
    <property type="match status" value="1"/>
</dbReference>
<evidence type="ECO:0000256" key="2">
    <source>
        <dbReference type="ARBA" id="ARBA00022525"/>
    </source>
</evidence>
<dbReference type="Pfam" id="PF00089">
    <property type="entry name" value="Trypsin"/>
    <property type="match status" value="1"/>
</dbReference>
<dbReference type="OrthoDB" id="9813836at2"/>
<dbReference type="Pfam" id="PF22352">
    <property type="entry name" value="K319L-like_PKD"/>
    <property type="match status" value="1"/>
</dbReference>
<keyword evidence="5 9" id="KW-0378">Hydrolase</keyword>
<keyword evidence="2" id="KW-0964">Secreted</keyword>
<evidence type="ECO:0008006" key="14">
    <source>
        <dbReference type="Google" id="ProtNLM"/>
    </source>
</evidence>
<dbReference type="InterPro" id="IPR007110">
    <property type="entry name" value="Ig-like_dom"/>
</dbReference>
<dbReference type="GO" id="GO:0004252">
    <property type="term" value="F:serine-type endopeptidase activity"/>
    <property type="evidence" value="ECO:0007669"/>
    <property type="project" value="InterPro"/>
</dbReference>
<evidence type="ECO:0000313" key="13">
    <source>
        <dbReference type="Proteomes" id="UP000076503"/>
    </source>
</evidence>
<dbReference type="EMBL" id="AUXZ01000077">
    <property type="protein sequence ID" value="KZN50063.1"/>
    <property type="molecule type" value="Genomic_DNA"/>
</dbReference>
<comment type="caution">
    <text evidence="12">The sequence shown here is derived from an EMBL/GenBank/DDBJ whole genome shotgun (WGS) entry which is preliminary data.</text>
</comment>
<name>A0A167E593_9GAMM</name>
<evidence type="ECO:0000313" key="12">
    <source>
        <dbReference type="EMBL" id="KZN50063.1"/>
    </source>
</evidence>
<dbReference type="SUPFAM" id="SSF50494">
    <property type="entry name" value="Trypsin-like serine proteases"/>
    <property type="match status" value="1"/>
</dbReference>
<dbReference type="GO" id="GO:0005576">
    <property type="term" value="C:extracellular region"/>
    <property type="evidence" value="ECO:0007669"/>
    <property type="project" value="UniProtKB-SubCell"/>
</dbReference>
<dbReference type="RefSeq" id="WP_063362134.1">
    <property type="nucleotide sequence ID" value="NZ_AUXZ01000077.1"/>
</dbReference>
<dbReference type="CDD" id="cd00190">
    <property type="entry name" value="Tryp_SPc"/>
    <property type="match status" value="1"/>
</dbReference>
<dbReference type="PROSITE" id="PS00134">
    <property type="entry name" value="TRYPSIN_HIS"/>
    <property type="match status" value="1"/>
</dbReference>
<dbReference type="SUPFAM" id="SSF49299">
    <property type="entry name" value="PKD domain"/>
    <property type="match status" value="1"/>
</dbReference>
<dbReference type="InterPro" id="IPR035986">
    <property type="entry name" value="PKD_dom_sf"/>
</dbReference>
<reference evidence="12 13" key="1">
    <citation type="submission" date="2013-07" db="EMBL/GenBank/DDBJ databases">
        <title>Comparative Genomic and Metabolomic Analysis of Twelve Strains of Pseudoalteromonas luteoviolacea.</title>
        <authorList>
            <person name="Vynne N.G."/>
            <person name="Mansson M."/>
            <person name="Gram L."/>
        </authorList>
    </citation>
    <scope>NUCLEOTIDE SEQUENCE [LARGE SCALE GENOMIC DNA]</scope>
    <source>
        <strain evidence="12 13">H33</strain>
    </source>
</reference>
<feature type="domain" description="Peptidase S1" evidence="10">
    <location>
        <begin position="48"/>
        <end position="279"/>
    </location>
</feature>
<dbReference type="FunFam" id="2.40.10.10:FF:000146">
    <property type="entry name" value="Serine protease 53"/>
    <property type="match status" value="1"/>
</dbReference>
<organism evidence="12 13">
    <name type="scientific">Pseudoalteromonas luteoviolacea H33</name>
    <dbReference type="NCBI Taxonomy" id="1365251"/>
    <lineage>
        <taxon>Bacteria</taxon>
        <taxon>Pseudomonadati</taxon>
        <taxon>Pseudomonadota</taxon>
        <taxon>Gammaproteobacteria</taxon>
        <taxon>Alteromonadales</taxon>
        <taxon>Pseudoalteromonadaceae</taxon>
        <taxon>Pseudoalteromonas</taxon>
    </lineage>
</organism>
<gene>
    <name evidence="12" type="ORF">N476_17090</name>
</gene>
<evidence type="ECO:0000256" key="3">
    <source>
        <dbReference type="ARBA" id="ARBA00022670"/>
    </source>
</evidence>